<dbReference type="SUPFAM" id="SSF49899">
    <property type="entry name" value="Concanavalin A-like lectins/glucanases"/>
    <property type="match status" value="1"/>
</dbReference>
<feature type="region of interest" description="Disordered" evidence="2">
    <location>
        <begin position="281"/>
        <end position="322"/>
    </location>
</feature>
<dbReference type="InterPro" id="IPR013320">
    <property type="entry name" value="ConA-like_dom_sf"/>
</dbReference>
<dbReference type="EMBL" id="HBGO01006182">
    <property type="protein sequence ID" value="CAD9325794.1"/>
    <property type="molecule type" value="Transcribed_RNA"/>
</dbReference>
<evidence type="ECO:0000256" key="1">
    <source>
        <dbReference type="ARBA" id="ARBA00006865"/>
    </source>
</evidence>
<evidence type="ECO:0000259" key="3">
    <source>
        <dbReference type="PROSITE" id="PS51762"/>
    </source>
</evidence>
<dbReference type="PROSITE" id="PS51762">
    <property type="entry name" value="GH16_2"/>
    <property type="match status" value="1"/>
</dbReference>
<dbReference type="Gene3D" id="2.60.120.200">
    <property type="match status" value="1"/>
</dbReference>
<dbReference type="GO" id="GO:0004553">
    <property type="term" value="F:hydrolase activity, hydrolyzing O-glycosyl compounds"/>
    <property type="evidence" value="ECO:0007669"/>
    <property type="project" value="InterPro"/>
</dbReference>
<evidence type="ECO:0000313" key="4">
    <source>
        <dbReference type="EMBL" id="CAD9325794.1"/>
    </source>
</evidence>
<name>A0A7S1Z210_TRICV</name>
<comment type="similarity">
    <text evidence="1">Belongs to the glycosyl hydrolase 16 family.</text>
</comment>
<proteinExistence type="inferred from homology"/>
<dbReference type="InterPro" id="IPR050546">
    <property type="entry name" value="Glycosyl_Hydrlase_16"/>
</dbReference>
<accession>A0A7S1Z210</accession>
<dbReference type="InterPro" id="IPR000757">
    <property type="entry name" value="Beta-glucanase-like"/>
</dbReference>
<sequence length="638" mass="69539">MTSGHQPKWELVSLSTGHLMAHSTTEEERTSRSDTLFLVEKPSPTEEVFLDSNLSFLCSRAPRATDKLISTQLKEKMKIASIFLALLIRNSSGLSAAKQKENLKDGVVLTNNLRRRLAYGFNCGCPTTCTEQILSNFAGQYMCGARIDWLMGQGYLEEAACELVAGEEFPNECNGCDPNTCDQATAVPTATPTPLPTTSSSICGCESCTPDVLNSLACDGSGCFSCEGRLNWLMTSMEGPKLPEYDACVRLAHDDFPDGPCGPACDPLMCNPATPTATPTLIPSFSPSHIPTSAPTHKPTLNPTVSPTSFSSEKPTSQPNPSSPGPCGCVSCTQDILNTLAGDYSCGDRISYLQSPEGGSLSENQACIKVSGEEFPGICGPACDPLVCNPVYVPDPDPANLVWFDEFEAGGSPDANKWSYDIGGSGWGNNEQQYYTSRSENAFISNGILNIRAVRETYQGKEYTSARMVTSYLGDWKYGRVLVRARLSKCTGLGTWPAIWMLPTDWVYGGWPASGEIDIMEHVGYDTGRIHGTVHTEAFNHMIGTQVGKSILTDVSDWHVYEIIWNFDKIEFVMDGVKYHEFSPTPMTYKEWPFDQRFYLIMNVAVGGTWGGSQGVDSDAFGGDGQVMEVDWVRVYSS</sequence>
<dbReference type="CDD" id="cd08023">
    <property type="entry name" value="GH16_laminarinase_like"/>
    <property type="match status" value="1"/>
</dbReference>
<dbReference type="PANTHER" id="PTHR10963">
    <property type="entry name" value="GLYCOSYL HYDROLASE-RELATED"/>
    <property type="match status" value="1"/>
</dbReference>
<organism evidence="4">
    <name type="scientific">Trieres chinensis</name>
    <name type="common">Marine centric diatom</name>
    <name type="synonym">Odontella sinensis</name>
    <dbReference type="NCBI Taxonomy" id="1514140"/>
    <lineage>
        <taxon>Eukaryota</taxon>
        <taxon>Sar</taxon>
        <taxon>Stramenopiles</taxon>
        <taxon>Ochrophyta</taxon>
        <taxon>Bacillariophyta</taxon>
        <taxon>Mediophyceae</taxon>
        <taxon>Biddulphiophycidae</taxon>
        <taxon>Eupodiscales</taxon>
        <taxon>Parodontellaceae</taxon>
        <taxon>Trieres</taxon>
    </lineage>
</organism>
<dbReference type="GO" id="GO:0005975">
    <property type="term" value="P:carbohydrate metabolic process"/>
    <property type="evidence" value="ECO:0007669"/>
    <property type="project" value="InterPro"/>
</dbReference>
<dbReference type="AlphaFoldDB" id="A0A7S1Z210"/>
<dbReference type="PANTHER" id="PTHR10963:SF55">
    <property type="entry name" value="GLYCOSIDE HYDROLASE FAMILY 16 PROTEIN"/>
    <property type="match status" value="1"/>
</dbReference>
<feature type="domain" description="GH16" evidence="3">
    <location>
        <begin position="373"/>
        <end position="638"/>
    </location>
</feature>
<gene>
    <name evidence="4" type="ORF">OSIN01602_LOCUS3466</name>
</gene>
<protein>
    <recommendedName>
        <fullName evidence="3">GH16 domain-containing protein</fullName>
    </recommendedName>
</protein>
<evidence type="ECO:0000256" key="2">
    <source>
        <dbReference type="SAM" id="MobiDB-lite"/>
    </source>
</evidence>
<reference evidence="4" key="1">
    <citation type="submission" date="2021-01" db="EMBL/GenBank/DDBJ databases">
        <authorList>
            <person name="Corre E."/>
            <person name="Pelletier E."/>
            <person name="Niang G."/>
            <person name="Scheremetjew M."/>
            <person name="Finn R."/>
            <person name="Kale V."/>
            <person name="Holt S."/>
            <person name="Cochrane G."/>
            <person name="Meng A."/>
            <person name="Brown T."/>
            <person name="Cohen L."/>
        </authorList>
    </citation>
    <scope>NUCLEOTIDE SEQUENCE</scope>
    <source>
        <strain evidence="4">Grunow 1884</strain>
    </source>
</reference>
<feature type="compositionally biased region" description="Polar residues" evidence="2">
    <location>
        <begin position="281"/>
        <end position="320"/>
    </location>
</feature>
<dbReference type="Pfam" id="PF00722">
    <property type="entry name" value="Glyco_hydro_16"/>
    <property type="match status" value="1"/>
</dbReference>